<gene>
    <name evidence="3" type="ORF">H6G94_26015</name>
</gene>
<keyword evidence="2" id="KW-0472">Membrane</keyword>
<keyword evidence="4" id="KW-1185">Reference proteome</keyword>
<name>A0ABR8HFW2_NOSPU</name>
<dbReference type="RefSeq" id="WP_190951599.1">
    <property type="nucleotide sequence ID" value="NZ_JACJTC010000020.1"/>
</dbReference>
<proteinExistence type="predicted"/>
<accession>A0ABR8HFW2</accession>
<organism evidence="3 4">
    <name type="scientific">Nostoc punctiforme FACHB-252</name>
    <dbReference type="NCBI Taxonomy" id="1357509"/>
    <lineage>
        <taxon>Bacteria</taxon>
        <taxon>Bacillati</taxon>
        <taxon>Cyanobacteriota</taxon>
        <taxon>Cyanophyceae</taxon>
        <taxon>Nostocales</taxon>
        <taxon>Nostocaceae</taxon>
        <taxon>Nostoc</taxon>
    </lineage>
</organism>
<feature type="transmembrane region" description="Helical" evidence="2">
    <location>
        <begin position="173"/>
        <end position="200"/>
    </location>
</feature>
<evidence type="ECO:0000313" key="4">
    <source>
        <dbReference type="Proteomes" id="UP000606396"/>
    </source>
</evidence>
<keyword evidence="2" id="KW-1133">Transmembrane helix</keyword>
<keyword evidence="2" id="KW-0812">Transmembrane</keyword>
<feature type="transmembrane region" description="Helical" evidence="2">
    <location>
        <begin position="239"/>
        <end position="260"/>
    </location>
</feature>
<evidence type="ECO:0000256" key="1">
    <source>
        <dbReference type="SAM" id="Coils"/>
    </source>
</evidence>
<keyword evidence="1" id="KW-0175">Coiled coil</keyword>
<dbReference type="EMBL" id="JACJTC010000020">
    <property type="protein sequence ID" value="MBD2614689.1"/>
    <property type="molecule type" value="Genomic_DNA"/>
</dbReference>
<sequence length="359" mass="39703">MTSPMEEFGLNFEQTKILCSFQYFLIQQDVDTEADLLIKQLKLRYLNHWIKSIEKFLSSIASNGLEKRNTSLYTDYSSLEEVFKRMKWSINKKRPLYSIVLELSLFNLYAPFGTEEDEQFKKLKISERFSSIILEKFMFFAHELGVEKEYVIRFQSNHQKWTNEIIGSSPLNFLLGGLIGGAVVAAVAAAIAIPVLVPLLAPILAPGLSGAAAISAVLAALGGGAIAAGGFGMAGGMTVIVGGGAILGTGAGTGISSLFAQSPNLAVREAAKFLVTFNDIILVQEDVIKQQIALNARNIIKAQRNKINEIEEQILEMQMARVNTQEQINNLQQVVKYFRKALEISQKLLKNFLEENGLY</sequence>
<evidence type="ECO:0000313" key="3">
    <source>
        <dbReference type="EMBL" id="MBD2614689.1"/>
    </source>
</evidence>
<evidence type="ECO:0000256" key="2">
    <source>
        <dbReference type="SAM" id="Phobius"/>
    </source>
</evidence>
<feature type="transmembrane region" description="Helical" evidence="2">
    <location>
        <begin position="212"/>
        <end position="233"/>
    </location>
</feature>
<reference evidence="3 4" key="1">
    <citation type="journal article" date="2020" name="ISME J.">
        <title>Comparative genomics reveals insights into cyanobacterial evolution and habitat adaptation.</title>
        <authorList>
            <person name="Chen M.Y."/>
            <person name="Teng W.K."/>
            <person name="Zhao L."/>
            <person name="Hu C.X."/>
            <person name="Zhou Y.K."/>
            <person name="Han B.P."/>
            <person name="Song L.R."/>
            <person name="Shu W.S."/>
        </authorList>
    </citation>
    <scope>NUCLEOTIDE SEQUENCE [LARGE SCALE GENOMIC DNA]</scope>
    <source>
        <strain evidence="3 4">FACHB-252</strain>
    </source>
</reference>
<protein>
    <submittedName>
        <fullName evidence="3">Uncharacterized protein</fullName>
    </submittedName>
</protein>
<feature type="coiled-coil region" evidence="1">
    <location>
        <begin position="293"/>
        <end position="327"/>
    </location>
</feature>
<comment type="caution">
    <text evidence="3">The sequence shown here is derived from an EMBL/GenBank/DDBJ whole genome shotgun (WGS) entry which is preliminary data.</text>
</comment>
<dbReference type="Proteomes" id="UP000606396">
    <property type="component" value="Unassembled WGS sequence"/>
</dbReference>